<dbReference type="EMBL" id="KQ947422">
    <property type="protein sequence ID" value="KUJ13256.1"/>
    <property type="molecule type" value="Genomic_DNA"/>
</dbReference>
<dbReference type="InParanoid" id="A0A194WZ79"/>
<dbReference type="PANTHER" id="PTHR24148">
    <property type="entry name" value="ANKYRIN REPEAT DOMAIN-CONTAINING PROTEIN 39 HOMOLOG-RELATED"/>
    <property type="match status" value="1"/>
</dbReference>
<dbReference type="InterPro" id="IPR010730">
    <property type="entry name" value="HET"/>
</dbReference>
<evidence type="ECO:0000313" key="3">
    <source>
        <dbReference type="Proteomes" id="UP000070700"/>
    </source>
</evidence>
<dbReference type="KEGG" id="psco:LY89DRAFT_687436"/>
<dbReference type="OrthoDB" id="2157530at2759"/>
<proteinExistence type="predicted"/>
<sequence length="632" mass="71337">MALGPGHLRSWSAQARKYLESLAPFSYDEPLQGRNIRLVQLLAPENGKPIQCKLVQRSLDSNVEYQALSYVWGNSNDKRAIACNDRRFEVTASLHEALVQLRANNGIRKNSLLWIDAICIDQSNIAEKTAQVKRMMEIYSHASCTIIWLGTRFGSSGEDILRGVELLSKICAAVAGLSSIEETMKIADRMIASEGEKPDQNESELWKLLMRDWFGRIWVVQEFVASTSCLIYIGPIVVEGGVRFFQAASILRFSRSWVLSPSSIKLTRTHPTVLNAGLFWGLKKEFESPQKMKLHELVVATATFDSTLPVDSIFALVGLASDVGPEFIDYSLDMRTVHINIAKNALASFRKGDLAAFDFLTCARGDYDLDETESFKLPSWAPNLRQFNRFNLHKALGFQPLVKAFPYSITVPLPGLQTVNFGTDESLQVKAVFLDKVAKVIDANVDMPPAKLDGEMELNLKYFDGFQQWEAKAHSLAMSLKRYPTNEDIFVVYSKTLSFDHLAQKNPNPDTRILSAEYARDYIVFQDMMKTMRETNSSKKKILAPSNDFLDTFDVFSPGRCFSTTQNGYMGWVPEGAQAGDDICVFPWSLIPFVVRQQEKGYQLIGGCYIDAFMKVDIFRTRHENAREIKIY</sequence>
<evidence type="ECO:0000313" key="2">
    <source>
        <dbReference type="EMBL" id="KUJ13256.1"/>
    </source>
</evidence>
<accession>A0A194WZ79</accession>
<dbReference type="AlphaFoldDB" id="A0A194WZ79"/>
<dbReference type="Proteomes" id="UP000070700">
    <property type="component" value="Unassembled WGS sequence"/>
</dbReference>
<reference evidence="2 3" key="1">
    <citation type="submission" date="2015-10" db="EMBL/GenBank/DDBJ databases">
        <title>Full genome of DAOMC 229536 Phialocephala scopiformis, a fungal endophyte of spruce producing the potent anti-insectan compound rugulosin.</title>
        <authorList>
            <consortium name="DOE Joint Genome Institute"/>
            <person name="Walker A.K."/>
            <person name="Frasz S.L."/>
            <person name="Seifert K.A."/>
            <person name="Miller J.D."/>
            <person name="Mondo S.J."/>
            <person name="Labutti K."/>
            <person name="Lipzen A."/>
            <person name="Dockter R."/>
            <person name="Kennedy M."/>
            <person name="Grigoriev I.V."/>
            <person name="Spatafora J.W."/>
        </authorList>
    </citation>
    <scope>NUCLEOTIDE SEQUENCE [LARGE SCALE GENOMIC DNA]</scope>
    <source>
        <strain evidence="2 3">CBS 120377</strain>
    </source>
</reference>
<dbReference type="InterPro" id="IPR052895">
    <property type="entry name" value="HetReg/Transcr_Mod"/>
</dbReference>
<name>A0A194WZ79_MOLSC</name>
<organism evidence="2 3">
    <name type="scientific">Mollisia scopiformis</name>
    <name type="common">Conifer needle endophyte fungus</name>
    <name type="synonym">Phialocephala scopiformis</name>
    <dbReference type="NCBI Taxonomy" id="149040"/>
    <lineage>
        <taxon>Eukaryota</taxon>
        <taxon>Fungi</taxon>
        <taxon>Dikarya</taxon>
        <taxon>Ascomycota</taxon>
        <taxon>Pezizomycotina</taxon>
        <taxon>Leotiomycetes</taxon>
        <taxon>Helotiales</taxon>
        <taxon>Mollisiaceae</taxon>
        <taxon>Mollisia</taxon>
    </lineage>
</organism>
<dbReference type="Pfam" id="PF26639">
    <property type="entry name" value="Het-6_barrel"/>
    <property type="match status" value="1"/>
</dbReference>
<feature type="domain" description="Heterokaryon incompatibility" evidence="1">
    <location>
        <begin position="65"/>
        <end position="222"/>
    </location>
</feature>
<protein>
    <submittedName>
        <fullName evidence="2">HET-domain-containing protein</fullName>
    </submittedName>
</protein>
<dbReference type="Pfam" id="PF06985">
    <property type="entry name" value="HET"/>
    <property type="match status" value="1"/>
</dbReference>
<evidence type="ECO:0000259" key="1">
    <source>
        <dbReference type="Pfam" id="PF06985"/>
    </source>
</evidence>
<dbReference type="PANTHER" id="PTHR24148:SF64">
    <property type="entry name" value="HETEROKARYON INCOMPATIBILITY DOMAIN-CONTAINING PROTEIN"/>
    <property type="match status" value="1"/>
</dbReference>
<gene>
    <name evidence="2" type="ORF">LY89DRAFT_687436</name>
</gene>
<dbReference type="GeneID" id="28825225"/>
<keyword evidence="3" id="KW-1185">Reference proteome</keyword>
<dbReference type="RefSeq" id="XP_018067611.1">
    <property type="nucleotide sequence ID" value="XM_018215499.1"/>
</dbReference>